<feature type="signal peptide" evidence="1">
    <location>
        <begin position="1"/>
        <end position="21"/>
    </location>
</feature>
<dbReference type="AlphaFoldDB" id="A0A916SWB0"/>
<organism evidence="2 3">
    <name type="scientific">Sphingomonas metalli</name>
    <dbReference type="NCBI Taxonomy" id="1779358"/>
    <lineage>
        <taxon>Bacteria</taxon>
        <taxon>Pseudomonadati</taxon>
        <taxon>Pseudomonadota</taxon>
        <taxon>Alphaproteobacteria</taxon>
        <taxon>Sphingomonadales</taxon>
        <taxon>Sphingomonadaceae</taxon>
        <taxon>Sphingomonas</taxon>
    </lineage>
</organism>
<reference evidence="2" key="2">
    <citation type="submission" date="2020-09" db="EMBL/GenBank/DDBJ databases">
        <authorList>
            <person name="Sun Q."/>
            <person name="Zhou Y."/>
        </authorList>
    </citation>
    <scope>NUCLEOTIDE SEQUENCE</scope>
    <source>
        <strain evidence="2">CGMCC 1.15330</strain>
    </source>
</reference>
<proteinExistence type="predicted"/>
<feature type="chain" id="PRO_5037987958" description="DUF2141 domain-containing protein" evidence="1">
    <location>
        <begin position="22"/>
        <end position="153"/>
    </location>
</feature>
<reference evidence="2" key="1">
    <citation type="journal article" date="2014" name="Int. J. Syst. Evol. Microbiol.">
        <title>Complete genome sequence of Corynebacterium casei LMG S-19264T (=DSM 44701T), isolated from a smear-ripened cheese.</title>
        <authorList>
            <consortium name="US DOE Joint Genome Institute (JGI-PGF)"/>
            <person name="Walter F."/>
            <person name="Albersmeier A."/>
            <person name="Kalinowski J."/>
            <person name="Ruckert C."/>
        </authorList>
    </citation>
    <scope>NUCLEOTIDE SEQUENCE</scope>
    <source>
        <strain evidence="2">CGMCC 1.15330</strain>
    </source>
</reference>
<protein>
    <recommendedName>
        <fullName evidence="4">DUF2141 domain-containing protein</fullName>
    </recommendedName>
</protein>
<comment type="caution">
    <text evidence="2">The sequence shown here is derived from an EMBL/GenBank/DDBJ whole genome shotgun (WGS) entry which is preliminary data.</text>
</comment>
<keyword evidence="1" id="KW-0732">Signal</keyword>
<dbReference type="EMBL" id="BMIH01000001">
    <property type="protein sequence ID" value="GGB18965.1"/>
    <property type="molecule type" value="Genomic_DNA"/>
</dbReference>
<name>A0A916SWB0_9SPHN</name>
<dbReference type="RefSeq" id="WP_229664325.1">
    <property type="nucleotide sequence ID" value="NZ_BMIH01000001.1"/>
</dbReference>
<dbReference type="Pfam" id="PF09912">
    <property type="entry name" value="DUF2141"/>
    <property type="match status" value="1"/>
</dbReference>
<evidence type="ECO:0000313" key="3">
    <source>
        <dbReference type="Proteomes" id="UP000623067"/>
    </source>
</evidence>
<evidence type="ECO:0008006" key="4">
    <source>
        <dbReference type="Google" id="ProtNLM"/>
    </source>
</evidence>
<accession>A0A916SWB0</accession>
<dbReference type="InterPro" id="IPR018673">
    <property type="entry name" value="DUF2141"/>
</dbReference>
<evidence type="ECO:0000313" key="2">
    <source>
        <dbReference type="EMBL" id="GGB18965.1"/>
    </source>
</evidence>
<evidence type="ECO:0000256" key="1">
    <source>
        <dbReference type="SAM" id="SignalP"/>
    </source>
</evidence>
<keyword evidence="3" id="KW-1185">Reference proteome</keyword>
<dbReference type="Proteomes" id="UP000623067">
    <property type="component" value="Unassembled WGS sequence"/>
</dbReference>
<sequence>MTRTLFLVPLAMLAAAGPAAAQQCAGTPGNGAVRLNVEATDLHNAQGEVAFTVYPDDRRRWLAKGAKLLRIRVPARLPVTTGCFWLPPGHYAIAQYHDENADHDFNRTLWMPKEGYGFSNDAPTKIGLPSFAAARFPLPAGGSTVRMKMRYGR</sequence>
<gene>
    <name evidence="2" type="ORF">GCM10011380_05660</name>
</gene>